<dbReference type="AlphaFoldDB" id="K0T296"/>
<dbReference type="OrthoDB" id="348976at2759"/>
<proteinExistence type="predicted"/>
<sequence>MRTRTTSHAATVALLFVVAGRSVSAFRTLAPTNTLPGRTFVTRAGSVASDGIEASVDVDSAIVVDGDSDASLTADEQVQQSSVADIGSRKKKLCVLLCPAQFCVPADYEELLGTIREEASEDVEVVAATTAPLSRNDWIKVARQLPTTNFLEGKLSVPETLGWYFSAIEDGIGGWVARAYLGGLSGSSTAVYRTSRDRISGLLTLGTPHSNPEGALVDQTRGLLRAIEFSEDCSPRSLADRGVKITCVGSSGVGGGIVPTTPEEVVAAASYLPLTGKLGQRGDGITPISIAFLDKPARRVEIESCELTGRPVSHAHVLPTPWNLWDGSAASIGLPKDVVWYGSPGVLRQWIDFVR</sequence>
<dbReference type="PANTHER" id="PTHR47909:SF2">
    <property type="entry name" value="GPI INOSITOL-DEACYLASE"/>
    <property type="match status" value="1"/>
</dbReference>
<keyword evidence="3" id="KW-1185">Reference proteome</keyword>
<keyword evidence="1" id="KW-0732">Signal</keyword>
<accession>K0T296</accession>
<dbReference type="EMBL" id="AGNL01007440">
    <property type="protein sequence ID" value="EJK71274.1"/>
    <property type="molecule type" value="Genomic_DNA"/>
</dbReference>
<reference evidence="2 3" key="1">
    <citation type="journal article" date="2012" name="Genome Biol.">
        <title>Genome and low-iron response of an oceanic diatom adapted to chronic iron limitation.</title>
        <authorList>
            <person name="Lommer M."/>
            <person name="Specht M."/>
            <person name="Roy A.S."/>
            <person name="Kraemer L."/>
            <person name="Andreson R."/>
            <person name="Gutowska M.A."/>
            <person name="Wolf J."/>
            <person name="Bergner S.V."/>
            <person name="Schilhabel M.B."/>
            <person name="Klostermeier U.C."/>
            <person name="Beiko R.G."/>
            <person name="Rosenstiel P."/>
            <person name="Hippler M."/>
            <person name="Laroche J."/>
        </authorList>
    </citation>
    <scope>NUCLEOTIDE SEQUENCE [LARGE SCALE GENOMIC DNA]</scope>
    <source>
        <strain evidence="2 3">CCMP1005</strain>
    </source>
</reference>
<evidence type="ECO:0000313" key="3">
    <source>
        <dbReference type="Proteomes" id="UP000266841"/>
    </source>
</evidence>
<comment type="caution">
    <text evidence="2">The sequence shown here is derived from an EMBL/GenBank/DDBJ whole genome shotgun (WGS) entry which is preliminary data.</text>
</comment>
<dbReference type="OMA" id="CPAQFCV"/>
<dbReference type="eggNOG" id="ENOG502S15P">
    <property type="taxonomic scope" value="Eukaryota"/>
</dbReference>
<feature type="chain" id="PRO_5003838187" evidence="1">
    <location>
        <begin position="26"/>
        <end position="355"/>
    </location>
</feature>
<gene>
    <name evidence="2" type="ORF">THAOC_07310</name>
</gene>
<organism evidence="2 3">
    <name type="scientific">Thalassiosira oceanica</name>
    <name type="common">Marine diatom</name>
    <dbReference type="NCBI Taxonomy" id="159749"/>
    <lineage>
        <taxon>Eukaryota</taxon>
        <taxon>Sar</taxon>
        <taxon>Stramenopiles</taxon>
        <taxon>Ochrophyta</taxon>
        <taxon>Bacillariophyta</taxon>
        <taxon>Coscinodiscophyceae</taxon>
        <taxon>Thalassiosirophycidae</taxon>
        <taxon>Thalassiosirales</taxon>
        <taxon>Thalassiosiraceae</taxon>
        <taxon>Thalassiosira</taxon>
    </lineage>
</organism>
<dbReference type="PANTHER" id="PTHR47909">
    <property type="entry name" value="ALPHA/BETA-HYDROLASES SUPERFAMILY PROTEIN"/>
    <property type="match status" value="1"/>
</dbReference>
<feature type="signal peptide" evidence="1">
    <location>
        <begin position="1"/>
        <end position="25"/>
    </location>
</feature>
<protein>
    <submittedName>
        <fullName evidence="2">Uncharacterized protein</fullName>
    </submittedName>
</protein>
<evidence type="ECO:0000313" key="2">
    <source>
        <dbReference type="EMBL" id="EJK71274.1"/>
    </source>
</evidence>
<dbReference type="Proteomes" id="UP000266841">
    <property type="component" value="Unassembled WGS sequence"/>
</dbReference>
<evidence type="ECO:0000256" key="1">
    <source>
        <dbReference type="SAM" id="SignalP"/>
    </source>
</evidence>
<name>K0T296_THAOC</name>